<evidence type="ECO:0000313" key="1">
    <source>
        <dbReference type="EMBL" id="MFC0206446.1"/>
    </source>
</evidence>
<proteinExistence type="predicted"/>
<accession>A0ABV6D1C1</accession>
<reference evidence="1 2" key="1">
    <citation type="submission" date="2024-09" db="EMBL/GenBank/DDBJ databases">
        <authorList>
            <person name="Sun Q."/>
            <person name="Mori K."/>
        </authorList>
    </citation>
    <scope>NUCLEOTIDE SEQUENCE [LARGE SCALE GENOMIC DNA]</scope>
    <source>
        <strain evidence="1 2">CCM 7706</strain>
    </source>
</reference>
<gene>
    <name evidence="1" type="ORF">ACFFJC_19445</name>
</gene>
<name>A0ABV6D1C1_9SPHN</name>
<evidence type="ECO:0000313" key="2">
    <source>
        <dbReference type="Proteomes" id="UP001589798"/>
    </source>
</evidence>
<sequence length="189" mass="20695">MDKRFVPGWLIITALFSACSASTERKLGEHVFDIPKANDIAERDRPFFLPPSNPRDGFSFILNPAGSLPNQNLIAVASKEQMCARAEGTQARINATICAVPVISWRGIPLRKVSDGGLWTYNLPTEAHGRPMAALVSCFAMADGDGQGLCTAPLPHDDLVITIHLRDDQIASLASLYDQAVTKLQHWER</sequence>
<dbReference type="Proteomes" id="UP001589798">
    <property type="component" value="Unassembled WGS sequence"/>
</dbReference>
<protein>
    <recommendedName>
        <fullName evidence="3">DUF3558 domain-containing protein</fullName>
    </recommendedName>
</protein>
<organism evidence="1 2">
    <name type="scientific">Novosphingobium soli</name>
    <dbReference type="NCBI Taxonomy" id="574956"/>
    <lineage>
        <taxon>Bacteria</taxon>
        <taxon>Pseudomonadati</taxon>
        <taxon>Pseudomonadota</taxon>
        <taxon>Alphaproteobacteria</taxon>
        <taxon>Sphingomonadales</taxon>
        <taxon>Sphingomonadaceae</taxon>
        <taxon>Novosphingobium</taxon>
    </lineage>
</organism>
<dbReference type="PROSITE" id="PS51257">
    <property type="entry name" value="PROKAR_LIPOPROTEIN"/>
    <property type="match status" value="1"/>
</dbReference>
<keyword evidence="2" id="KW-1185">Reference proteome</keyword>
<evidence type="ECO:0008006" key="3">
    <source>
        <dbReference type="Google" id="ProtNLM"/>
    </source>
</evidence>
<dbReference type="RefSeq" id="WP_379489066.1">
    <property type="nucleotide sequence ID" value="NZ_JBHLWK010000027.1"/>
</dbReference>
<dbReference type="EMBL" id="JBHLWK010000027">
    <property type="protein sequence ID" value="MFC0206446.1"/>
    <property type="molecule type" value="Genomic_DNA"/>
</dbReference>
<comment type="caution">
    <text evidence="1">The sequence shown here is derived from an EMBL/GenBank/DDBJ whole genome shotgun (WGS) entry which is preliminary data.</text>
</comment>